<keyword evidence="4" id="KW-1185">Reference proteome</keyword>
<keyword evidence="2" id="KW-0472">Membrane</keyword>
<evidence type="ECO:0000256" key="1">
    <source>
        <dbReference type="SAM" id="MobiDB-lite"/>
    </source>
</evidence>
<feature type="transmembrane region" description="Helical" evidence="2">
    <location>
        <begin position="272"/>
        <end position="293"/>
    </location>
</feature>
<name>A0A840YEK1_9SPHN</name>
<evidence type="ECO:0000256" key="2">
    <source>
        <dbReference type="SAM" id="Phobius"/>
    </source>
</evidence>
<keyword evidence="2" id="KW-1133">Transmembrane helix</keyword>
<gene>
    <name evidence="3" type="ORF">FHT02_002505</name>
</gene>
<proteinExistence type="predicted"/>
<evidence type="ECO:0000313" key="4">
    <source>
        <dbReference type="Proteomes" id="UP000527143"/>
    </source>
</evidence>
<dbReference type="EMBL" id="JACIJF010000006">
    <property type="protein sequence ID" value="MBB5711264.1"/>
    <property type="molecule type" value="Genomic_DNA"/>
</dbReference>
<dbReference type="RefSeq" id="WP_184087919.1">
    <property type="nucleotide sequence ID" value="NZ_JACIJF010000006.1"/>
</dbReference>
<feature type="transmembrane region" description="Helical" evidence="2">
    <location>
        <begin position="242"/>
        <end position="260"/>
    </location>
</feature>
<reference evidence="3 4" key="1">
    <citation type="submission" date="2020-08" db="EMBL/GenBank/DDBJ databases">
        <title>Genomic Encyclopedia of Type Strains, Phase IV (KMG-IV): sequencing the most valuable type-strain genomes for metagenomic binning, comparative biology and taxonomic classification.</title>
        <authorList>
            <person name="Goeker M."/>
        </authorList>
    </citation>
    <scope>NUCLEOTIDE SEQUENCE [LARGE SCALE GENOMIC DNA]</scope>
    <source>
        <strain evidence="3 4">DSM 26736</strain>
    </source>
</reference>
<evidence type="ECO:0000313" key="3">
    <source>
        <dbReference type="EMBL" id="MBB5711264.1"/>
    </source>
</evidence>
<dbReference type="Proteomes" id="UP000527143">
    <property type="component" value="Unassembled WGS sequence"/>
</dbReference>
<feature type="transmembrane region" description="Helical" evidence="2">
    <location>
        <begin position="328"/>
        <end position="350"/>
    </location>
</feature>
<feature type="transmembrane region" description="Helical" evidence="2">
    <location>
        <begin position="105"/>
        <end position="126"/>
    </location>
</feature>
<dbReference type="AlphaFoldDB" id="A0A840YEK1"/>
<evidence type="ECO:0008006" key="5">
    <source>
        <dbReference type="Google" id="ProtNLM"/>
    </source>
</evidence>
<protein>
    <recommendedName>
        <fullName evidence="5">DUF3667 domain-containing protein</fullName>
    </recommendedName>
</protein>
<dbReference type="InterPro" id="IPR022134">
    <property type="entry name" value="DUF3667"/>
</dbReference>
<feature type="region of interest" description="Disordered" evidence="1">
    <location>
        <begin position="154"/>
        <end position="175"/>
    </location>
</feature>
<keyword evidence="2" id="KW-0812">Transmembrane</keyword>
<accession>A0A840YEK1</accession>
<dbReference type="Pfam" id="PF12412">
    <property type="entry name" value="DUF3667"/>
    <property type="match status" value="1"/>
</dbReference>
<organism evidence="3 4">
    <name type="scientific">Sphingomonas xinjiangensis</name>
    <dbReference type="NCBI Taxonomy" id="643568"/>
    <lineage>
        <taxon>Bacteria</taxon>
        <taxon>Pseudomonadati</taxon>
        <taxon>Pseudomonadota</taxon>
        <taxon>Alphaproteobacteria</taxon>
        <taxon>Sphingomonadales</taxon>
        <taxon>Sphingomonadaceae</taxon>
        <taxon>Sphingomonas</taxon>
    </lineage>
</organism>
<sequence>MGGIEAAGELVTGGLLGRAMDHPSGGVHAGRGGGMCLNCGTALIGEHCHECGQPGHVHRSLHAVGHEIVHGVFHFEGKFWRTLPLLAWRPGDLTRRYIAGERARFVSPMAIFLFSLFAMFAVFSWAGVTPTTELKGNTAKPLAAIEEERKAVAERRDEAIKDRDKLSPADPDRADEQARIDDATARLKALEIAAAPLRKAGEVPVSDEVSYTGNPFLDHGIEKWQKNPSLMLYKLQSSGYKFSWLLIPLSLPFLWLLFFWRREYKLYDHAIFIIYSIAFMSLLFIVLSVASAVGVASDLVQVLAMIVPFVHITRQLQQAYHLGWPSAIVRAVILTAFIGIVLSLFVLILLTMGATG</sequence>
<comment type="caution">
    <text evidence="3">The sequence shown here is derived from an EMBL/GenBank/DDBJ whole genome shotgun (WGS) entry which is preliminary data.</text>
</comment>